<keyword evidence="3" id="KW-1185">Reference proteome</keyword>
<keyword evidence="1" id="KW-0175">Coiled coil</keyword>
<dbReference type="EMBL" id="JAHYIQ010000010">
    <property type="protein sequence ID" value="KAK1128474.1"/>
    <property type="molecule type" value="Genomic_DNA"/>
</dbReference>
<dbReference type="AlphaFoldDB" id="A0AA40KQ31"/>
<accession>A0AA40KQ31</accession>
<name>A0AA40KQ31_9HYME</name>
<reference evidence="2" key="1">
    <citation type="submission" date="2021-10" db="EMBL/GenBank/DDBJ databases">
        <title>Melipona bicolor Genome sequencing and assembly.</title>
        <authorList>
            <person name="Araujo N.S."/>
            <person name="Arias M.C."/>
        </authorList>
    </citation>
    <scope>NUCLEOTIDE SEQUENCE</scope>
    <source>
        <strain evidence="2">USP_2M_L1-L4_2017</strain>
        <tissue evidence="2">Whole body</tissue>
    </source>
</reference>
<evidence type="ECO:0000313" key="2">
    <source>
        <dbReference type="EMBL" id="KAK1128474.1"/>
    </source>
</evidence>
<evidence type="ECO:0000313" key="3">
    <source>
        <dbReference type="Proteomes" id="UP001177670"/>
    </source>
</evidence>
<proteinExistence type="predicted"/>
<sequence length="289" mass="34399">MYLNVYYIPCVRSFEKSVETGVSAAYTAWQDLADRLERHKAVIDRELEDAKVNLRHRAVALRDEIERWQAKWLSKPEILTLDWIISMKERWTFLKEQLDILRDDCRKIELNVDDILEGDAENMKKLELQLELEESNCRFQAEFLEELKNQEEEEWTVARRRLPRLHDWLDSWESRIKVQLKDRLKEEPADQKDNLEMGTFVGKKVREVRGTIEWLQLLRGDEVADEHWGELMPLLELRDVKSVRDITLGHLFRSALKIQENVDKIKVISENKRVYEITENSSNSKIPII</sequence>
<organism evidence="2 3">
    <name type="scientific">Melipona bicolor</name>
    <dbReference type="NCBI Taxonomy" id="60889"/>
    <lineage>
        <taxon>Eukaryota</taxon>
        <taxon>Metazoa</taxon>
        <taxon>Ecdysozoa</taxon>
        <taxon>Arthropoda</taxon>
        <taxon>Hexapoda</taxon>
        <taxon>Insecta</taxon>
        <taxon>Pterygota</taxon>
        <taxon>Neoptera</taxon>
        <taxon>Endopterygota</taxon>
        <taxon>Hymenoptera</taxon>
        <taxon>Apocrita</taxon>
        <taxon>Aculeata</taxon>
        <taxon>Apoidea</taxon>
        <taxon>Anthophila</taxon>
        <taxon>Apidae</taxon>
        <taxon>Melipona</taxon>
    </lineage>
</organism>
<dbReference type="Proteomes" id="UP001177670">
    <property type="component" value="Unassembled WGS sequence"/>
</dbReference>
<comment type="caution">
    <text evidence="2">The sequence shown here is derived from an EMBL/GenBank/DDBJ whole genome shotgun (WGS) entry which is preliminary data.</text>
</comment>
<gene>
    <name evidence="2" type="ORF">K0M31_002934</name>
</gene>
<evidence type="ECO:0000256" key="1">
    <source>
        <dbReference type="SAM" id="Coils"/>
    </source>
</evidence>
<protein>
    <submittedName>
        <fullName evidence="2">Uncharacterized protein</fullName>
    </submittedName>
</protein>
<feature type="coiled-coil region" evidence="1">
    <location>
        <begin position="33"/>
        <end position="71"/>
    </location>
</feature>